<dbReference type="SUPFAM" id="SSF52058">
    <property type="entry name" value="L domain-like"/>
    <property type="match status" value="2"/>
</dbReference>
<dbReference type="InterPro" id="IPR003591">
    <property type="entry name" value="Leu-rich_rpt_typical-subtyp"/>
</dbReference>
<feature type="compositionally biased region" description="Low complexity" evidence="4">
    <location>
        <begin position="255"/>
        <end position="267"/>
    </location>
</feature>
<dbReference type="FunFam" id="3.80.10.10:FF:000281">
    <property type="entry name" value="Leucine-rich repeat protein soc-2"/>
    <property type="match status" value="1"/>
</dbReference>
<dbReference type="PROSITE" id="PS51450">
    <property type="entry name" value="LRR"/>
    <property type="match status" value="5"/>
</dbReference>
<dbReference type="InterPro" id="IPR032675">
    <property type="entry name" value="LRR_dom_sf"/>
</dbReference>
<feature type="compositionally biased region" description="Basic and acidic residues" evidence="4">
    <location>
        <begin position="162"/>
        <end position="177"/>
    </location>
</feature>
<dbReference type="SMART" id="SM00364">
    <property type="entry name" value="LRR_BAC"/>
    <property type="match status" value="12"/>
</dbReference>
<dbReference type="InterPro" id="IPR050216">
    <property type="entry name" value="LRR_domain-containing"/>
</dbReference>
<evidence type="ECO:0000256" key="2">
    <source>
        <dbReference type="ARBA" id="ARBA00022737"/>
    </source>
</evidence>
<protein>
    <submittedName>
        <fullName evidence="7">Leucine-rich repeat-containing protein 40</fullName>
    </submittedName>
</protein>
<evidence type="ECO:0000256" key="3">
    <source>
        <dbReference type="ARBA" id="ARBA00023786"/>
    </source>
</evidence>
<reference evidence="7" key="1">
    <citation type="submission" date="2016-11" db="UniProtKB">
        <authorList>
            <consortium name="WormBaseParasite"/>
        </authorList>
    </citation>
    <scope>IDENTIFICATION</scope>
</reference>
<dbReference type="SMART" id="SM00365">
    <property type="entry name" value="LRR_SD22"/>
    <property type="match status" value="6"/>
</dbReference>
<evidence type="ECO:0000259" key="5">
    <source>
        <dbReference type="Pfam" id="PF23598"/>
    </source>
</evidence>
<feature type="region of interest" description="Disordered" evidence="4">
    <location>
        <begin position="249"/>
        <end position="277"/>
    </location>
</feature>
<accession>A0A1I7RJ75</accession>
<evidence type="ECO:0000256" key="4">
    <source>
        <dbReference type="SAM" id="MobiDB-lite"/>
    </source>
</evidence>
<feature type="compositionally biased region" description="Polar residues" evidence="4">
    <location>
        <begin position="296"/>
        <end position="311"/>
    </location>
</feature>
<feature type="region of interest" description="Disordered" evidence="4">
    <location>
        <begin position="292"/>
        <end position="313"/>
    </location>
</feature>
<feature type="domain" description="Disease resistance R13L4/SHOC-2-like LRR" evidence="5">
    <location>
        <begin position="436"/>
        <end position="513"/>
    </location>
</feature>
<organism evidence="6 7">
    <name type="scientific">Bursaphelenchus xylophilus</name>
    <name type="common">Pinewood nematode worm</name>
    <name type="synonym">Aphelenchoides xylophilus</name>
    <dbReference type="NCBI Taxonomy" id="6326"/>
    <lineage>
        <taxon>Eukaryota</taxon>
        <taxon>Metazoa</taxon>
        <taxon>Ecdysozoa</taxon>
        <taxon>Nematoda</taxon>
        <taxon>Chromadorea</taxon>
        <taxon>Rhabditida</taxon>
        <taxon>Tylenchina</taxon>
        <taxon>Tylenchomorpha</taxon>
        <taxon>Aphelenchoidea</taxon>
        <taxon>Aphelenchoididae</taxon>
        <taxon>Bursaphelenchus</taxon>
    </lineage>
</organism>
<dbReference type="GO" id="GO:0005737">
    <property type="term" value="C:cytoplasm"/>
    <property type="evidence" value="ECO:0007669"/>
    <property type="project" value="TreeGrafter"/>
</dbReference>
<dbReference type="AlphaFoldDB" id="A0A1I7RJ75"/>
<dbReference type="InterPro" id="IPR055414">
    <property type="entry name" value="LRR_R13L4/SHOC2-like"/>
</dbReference>
<evidence type="ECO:0000256" key="1">
    <source>
        <dbReference type="ARBA" id="ARBA00022614"/>
    </source>
</evidence>
<dbReference type="eggNOG" id="KOG0619">
    <property type="taxonomic scope" value="Eukaryota"/>
</dbReference>
<dbReference type="FunFam" id="3.80.10.10:FF:000031">
    <property type="entry name" value="leucine-rich repeat protein SHOC-2"/>
    <property type="match status" value="1"/>
</dbReference>
<dbReference type="InterPro" id="IPR001611">
    <property type="entry name" value="Leu-rich_rpt"/>
</dbReference>
<name>A0A1I7RJ75_BURXY</name>
<comment type="similarity">
    <text evidence="3">Belongs to the SHOC2 family.</text>
</comment>
<dbReference type="Pfam" id="PF23598">
    <property type="entry name" value="LRR_14"/>
    <property type="match status" value="2"/>
</dbReference>
<dbReference type="WBParaSite" id="BXY_0075700.1">
    <property type="protein sequence ID" value="BXY_0075700.1"/>
    <property type="gene ID" value="BXY_0075700"/>
</dbReference>
<keyword evidence="2" id="KW-0677">Repeat</keyword>
<sequence>MAMTWIRRLSRDHSTDHNFENEKVSKKMSSVSLGYPSYRHGPPPSASRSRAFLHGLYQASKRRLSLPVNDEMDKKPVLGARWPSAERFDNVRSPKNSSATDLTRRVTVVDKPGQDKAHFTGLRGRTAKKLSRRIGFPGVCAVSCPTTALSVVYCRSLRDTHKDSARSRERRKSDASQRRQPPSAPFFVPGSSSVKLADSLSFCFQRALCGQPADKYVPPRSSAYHQPVFYPGQDGFLAEKVQLRGGVERLRRQRSNSTSTSSSSFNSEQPAHQKSTVSQLVAFVRKRPVMKHSEAAASTSNGSDKNGSVNDNGDFEFRLSSALAQASLNNKAQNQQNLNQNAQMRSKSPGTIINRFTNFARTKYRNSMHEKTANSVQQDTVRRDVNRELQRVKDEQATRVDLNSSDITVIPPMIKDLTQITELFLYKNKLCTLPPEIGCLTNLRILGLSENNLSSLPDSISSLKKLETLDLRHNKLTEKIPEVIFQMENLETLWLRYNKISHISPEIGRMRKLKMVDLRENKITSLPVEIGALEALSILLLSANHLKSLPEEIGNLSQLTQLDLQHNELQTLPASMGKLSGLKRLAIRYNQLSSLPASLAKCTELTEFIVESNKLSGLPEGLLVSLNQLKTINLSRNQLNAFPQGGPNQFESAITVNMEHNSISLIPFGIFSKANGLTKLNFKENQLTSLPLDFGTWTSLTELNVSNNDLIELPSDIDKLVNLEVLVLSTNRLRKLPSQIGSLRKLRELDLEENELECIPSDIGFLMSLTKLWIQSNKLTSLPRTIGNLLNLTDLRVGENMLSFIPEEIGHLENLKSLYLNDNPGLHSLPFELALCCSLEIMSIERCPLSQIPQDITEGGPSLVIQYLKMQGPYRGILM</sequence>
<dbReference type="Pfam" id="PF13855">
    <property type="entry name" value="LRR_8"/>
    <property type="match status" value="1"/>
</dbReference>
<evidence type="ECO:0000313" key="6">
    <source>
        <dbReference type="Proteomes" id="UP000095284"/>
    </source>
</evidence>
<dbReference type="Proteomes" id="UP000095284">
    <property type="component" value="Unplaced"/>
</dbReference>
<dbReference type="FunFam" id="3.80.10.10:FF:001164">
    <property type="entry name" value="GH01279p"/>
    <property type="match status" value="1"/>
</dbReference>
<dbReference type="SMART" id="SM00369">
    <property type="entry name" value="LRR_TYP"/>
    <property type="match status" value="16"/>
</dbReference>
<evidence type="ECO:0000313" key="7">
    <source>
        <dbReference type="WBParaSite" id="BXY_0075700.1"/>
    </source>
</evidence>
<feature type="region of interest" description="Disordered" evidence="4">
    <location>
        <begin position="162"/>
        <end position="188"/>
    </location>
</feature>
<proteinExistence type="inferred from homology"/>
<feature type="domain" description="Disease resistance R13L4/SHOC-2-like LRR" evidence="5">
    <location>
        <begin position="716"/>
        <end position="821"/>
    </location>
</feature>
<dbReference type="PANTHER" id="PTHR48051:SF33">
    <property type="entry name" value="NON-SPECIFIC SERINE_THREONINE PROTEIN KINASE"/>
    <property type="match status" value="1"/>
</dbReference>
<keyword evidence="1" id="KW-0433">Leucine-rich repeat</keyword>
<feature type="compositionally biased region" description="Polar residues" evidence="4">
    <location>
        <begin position="268"/>
        <end position="277"/>
    </location>
</feature>
<dbReference type="Gene3D" id="3.80.10.10">
    <property type="entry name" value="Ribonuclease Inhibitor"/>
    <property type="match status" value="4"/>
</dbReference>
<dbReference type="PANTHER" id="PTHR48051">
    <property type="match status" value="1"/>
</dbReference>